<comment type="caution">
    <text evidence="2">The sequence shown here is derived from an EMBL/GenBank/DDBJ whole genome shotgun (WGS) entry which is preliminary data.</text>
</comment>
<feature type="region of interest" description="Disordered" evidence="1">
    <location>
        <begin position="36"/>
        <end position="71"/>
    </location>
</feature>
<dbReference type="Proteomes" id="UP000729402">
    <property type="component" value="Unassembled WGS sequence"/>
</dbReference>
<protein>
    <submittedName>
        <fullName evidence="2">Uncharacterized protein</fullName>
    </submittedName>
</protein>
<accession>A0A8J5SC96</accession>
<keyword evidence="3" id="KW-1185">Reference proteome</keyword>
<proteinExistence type="predicted"/>
<evidence type="ECO:0000313" key="2">
    <source>
        <dbReference type="EMBL" id="KAG8060232.1"/>
    </source>
</evidence>
<evidence type="ECO:0000256" key="1">
    <source>
        <dbReference type="SAM" id="MobiDB-lite"/>
    </source>
</evidence>
<evidence type="ECO:0000313" key="3">
    <source>
        <dbReference type="Proteomes" id="UP000729402"/>
    </source>
</evidence>
<reference evidence="2" key="1">
    <citation type="journal article" date="2021" name="bioRxiv">
        <title>Whole Genome Assembly and Annotation of Northern Wild Rice, Zizania palustris L., Supports a Whole Genome Duplication in the Zizania Genus.</title>
        <authorList>
            <person name="Haas M."/>
            <person name="Kono T."/>
            <person name="Macchietto M."/>
            <person name="Millas R."/>
            <person name="McGilp L."/>
            <person name="Shao M."/>
            <person name="Duquette J."/>
            <person name="Hirsch C.N."/>
            <person name="Kimball J."/>
        </authorList>
    </citation>
    <scope>NUCLEOTIDE SEQUENCE</scope>
    <source>
        <tissue evidence="2">Fresh leaf tissue</tissue>
    </source>
</reference>
<name>A0A8J5SC96_ZIZPA</name>
<reference evidence="2" key="2">
    <citation type="submission" date="2021-02" db="EMBL/GenBank/DDBJ databases">
        <authorList>
            <person name="Kimball J.A."/>
            <person name="Haas M.W."/>
            <person name="Macchietto M."/>
            <person name="Kono T."/>
            <person name="Duquette J."/>
            <person name="Shao M."/>
        </authorList>
    </citation>
    <scope>NUCLEOTIDE SEQUENCE</scope>
    <source>
        <tissue evidence="2">Fresh leaf tissue</tissue>
    </source>
</reference>
<dbReference type="EMBL" id="JAAALK010000287">
    <property type="protein sequence ID" value="KAG8060232.1"/>
    <property type="molecule type" value="Genomic_DNA"/>
</dbReference>
<dbReference type="AlphaFoldDB" id="A0A8J5SC96"/>
<gene>
    <name evidence="2" type="ORF">GUJ93_ZPchr0002g25227</name>
</gene>
<organism evidence="2 3">
    <name type="scientific">Zizania palustris</name>
    <name type="common">Northern wild rice</name>
    <dbReference type="NCBI Taxonomy" id="103762"/>
    <lineage>
        <taxon>Eukaryota</taxon>
        <taxon>Viridiplantae</taxon>
        <taxon>Streptophyta</taxon>
        <taxon>Embryophyta</taxon>
        <taxon>Tracheophyta</taxon>
        <taxon>Spermatophyta</taxon>
        <taxon>Magnoliopsida</taxon>
        <taxon>Liliopsida</taxon>
        <taxon>Poales</taxon>
        <taxon>Poaceae</taxon>
        <taxon>BOP clade</taxon>
        <taxon>Oryzoideae</taxon>
        <taxon>Oryzeae</taxon>
        <taxon>Zizaniinae</taxon>
        <taxon>Zizania</taxon>
    </lineage>
</organism>
<sequence>MLPSWCLPPPSVPSKMLPPCMPSDMSPFAELQAPVASSLAHCPDDSGSGDEVESSTTPTAGRNLVTAEGVR</sequence>